<evidence type="ECO:0000256" key="8">
    <source>
        <dbReference type="ARBA" id="ARBA00022777"/>
    </source>
</evidence>
<evidence type="ECO:0000256" key="2">
    <source>
        <dbReference type="ARBA" id="ARBA00004141"/>
    </source>
</evidence>
<feature type="transmembrane region" description="Helical" evidence="13">
    <location>
        <begin position="117"/>
        <end position="135"/>
    </location>
</feature>
<dbReference type="SUPFAM" id="SSF55874">
    <property type="entry name" value="ATPase domain of HSP90 chaperone/DNA topoisomerase II/histidine kinase"/>
    <property type="match status" value="1"/>
</dbReference>
<dbReference type="InterPro" id="IPR036890">
    <property type="entry name" value="HATPase_C_sf"/>
</dbReference>
<dbReference type="InterPro" id="IPR003661">
    <property type="entry name" value="HisK_dim/P_dom"/>
</dbReference>
<evidence type="ECO:0000256" key="1">
    <source>
        <dbReference type="ARBA" id="ARBA00000085"/>
    </source>
</evidence>
<keyword evidence="10" id="KW-0902">Two-component regulatory system</keyword>
<evidence type="ECO:0000256" key="9">
    <source>
        <dbReference type="ARBA" id="ARBA00022989"/>
    </source>
</evidence>
<feature type="coiled-coil region" evidence="12">
    <location>
        <begin position="634"/>
        <end position="682"/>
    </location>
</feature>
<feature type="transmembrane region" description="Helical" evidence="13">
    <location>
        <begin position="329"/>
        <end position="353"/>
    </location>
</feature>
<evidence type="ECO:0000256" key="10">
    <source>
        <dbReference type="ARBA" id="ARBA00023012"/>
    </source>
</evidence>
<evidence type="ECO:0000313" key="16">
    <source>
        <dbReference type="Proteomes" id="UP001161405"/>
    </source>
</evidence>
<dbReference type="InterPro" id="IPR003594">
    <property type="entry name" value="HATPase_dom"/>
</dbReference>
<keyword evidence="6" id="KW-0808">Transferase</keyword>
<dbReference type="Gene3D" id="1.20.1730.10">
    <property type="entry name" value="Sodium/glucose cotransporter"/>
    <property type="match status" value="1"/>
</dbReference>
<feature type="transmembrane region" description="Helical" evidence="13">
    <location>
        <begin position="71"/>
        <end position="88"/>
    </location>
</feature>
<comment type="subcellular location">
    <subcellularLocation>
        <location evidence="2">Membrane</location>
        <topology evidence="2">Multi-pass membrane protein</topology>
    </subcellularLocation>
</comment>
<dbReference type="PROSITE" id="PS50109">
    <property type="entry name" value="HIS_KIN"/>
    <property type="match status" value="1"/>
</dbReference>
<reference evidence="15" key="2">
    <citation type="submission" date="2023-01" db="EMBL/GenBank/DDBJ databases">
        <title>Draft genome sequence of Maritalea porphyrae strain NBRC 107169.</title>
        <authorList>
            <person name="Sun Q."/>
            <person name="Mori K."/>
        </authorList>
    </citation>
    <scope>NUCLEOTIDE SEQUENCE</scope>
    <source>
        <strain evidence="15">NBRC 107169</strain>
    </source>
</reference>
<dbReference type="Proteomes" id="UP001161405">
    <property type="component" value="Unassembled WGS sequence"/>
</dbReference>
<dbReference type="CDD" id="cd10322">
    <property type="entry name" value="SLC5sbd"/>
    <property type="match status" value="1"/>
</dbReference>
<feature type="transmembrane region" description="Helical" evidence="13">
    <location>
        <begin position="165"/>
        <end position="182"/>
    </location>
</feature>
<evidence type="ECO:0000256" key="6">
    <source>
        <dbReference type="ARBA" id="ARBA00022679"/>
    </source>
</evidence>
<dbReference type="EC" id="2.7.13.3" evidence="4"/>
<dbReference type="InterPro" id="IPR001734">
    <property type="entry name" value="Na/solute_symporter"/>
</dbReference>
<evidence type="ECO:0000313" key="15">
    <source>
        <dbReference type="EMBL" id="GLQ15788.1"/>
    </source>
</evidence>
<dbReference type="InterPro" id="IPR005467">
    <property type="entry name" value="His_kinase_dom"/>
</dbReference>
<dbReference type="PANTHER" id="PTHR43711:SF1">
    <property type="entry name" value="HISTIDINE KINASE 1"/>
    <property type="match status" value="1"/>
</dbReference>
<feature type="transmembrane region" description="Helical" evidence="13">
    <location>
        <begin position="245"/>
        <end position="263"/>
    </location>
</feature>
<keyword evidence="7 13" id="KW-0812">Transmembrane</keyword>
<gene>
    <name evidence="15" type="ORF">GCM10007879_00370</name>
</gene>
<evidence type="ECO:0000256" key="7">
    <source>
        <dbReference type="ARBA" id="ARBA00022692"/>
    </source>
</evidence>
<comment type="similarity">
    <text evidence="3">Belongs to the sodium:solute symporter (SSF) (TC 2.A.21) family.</text>
</comment>
<feature type="transmembrane region" description="Helical" evidence="13">
    <location>
        <begin position="284"/>
        <end position="309"/>
    </location>
</feature>
<evidence type="ECO:0000259" key="14">
    <source>
        <dbReference type="PROSITE" id="PS50109"/>
    </source>
</evidence>
<dbReference type="SMART" id="SM00387">
    <property type="entry name" value="HATPase_c"/>
    <property type="match status" value="1"/>
</dbReference>
<protein>
    <recommendedName>
        <fullName evidence="4">histidine kinase</fullName>
        <ecNumber evidence="4">2.7.13.3</ecNumber>
    </recommendedName>
</protein>
<dbReference type="PANTHER" id="PTHR43711">
    <property type="entry name" value="TWO-COMPONENT HISTIDINE KINASE"/>
    <property type="match status" value="1"/>
</dbReference>
<evidence type="ECO:0000256" key="13">
    <source>
        <dbReference type="SAM" id="Phobius"/>
    </source>
</evidence>
<organism evidence="15 16">
    <name type="scientific">Maritalea porphyrae</name>
    <dbReference type="NCBI Taxonomy" id="880732"/>
    <lineage>
        <taxon>Bacteria</taxon>
        <taxon>Pseudomonadati</taxon>
        <taxon>Pseudomonadota</taxon>
        <taxon>Alphaproteobacteria</taxon>
        <taxon>Hyphomicrobiales</taxon>
        <taxon>Devosiaceae</taxon>
        <taxon>Maritalea</taxon>
    </lineage>
</organism>
<dbReference type="CDD" id="cd00082">
    <property type="entry name" value="HisKA"/>
    <property type="match status" value="1"/>
</dbReference>
<keyword evidence="8" id="KW-0418">Kinase</keyword>
<dbReference type="Gene3D" id="3.30.565.10">
    <property type="entry name" value="Histidine kinase-like ATPase, C-terminal domain"/>
    <property type="match status" value="1"/>
</dbReference>
<name>A0ABQ5UMI9_9HYPH</name>
<evidence type="ECO:0000256" key="12">
    <source>
        <dbReference type="SAM" id="Coils"/>
    </source>
</evidence>
<feature type="transmembrane region" description="Helical" evidence="13">
    <location>
        <begin position="194"/>
        <end position="225"/>
    </location>
</feature>
<dbReference type="InterPro" id="IPR004358">
    <property type="entry name" value="Sig_transdc_His_kin-like_C"/>
</dbReference>
<dbReference type="Pfam" id="PF02518">
    <property type="entry name" value="HATPase_c"/>
    <property type="match status" value="1"/>
</dbReference>
<feature type="transmembrane region" description="Helical" evidence="13">
    <location>
        <begin position="6"/>
        <end position="24"/>
    </location>
</feature>
<sequence length="907" mass="98601">MISANLVILISVGYVILLFALAYFSERLAEGDRGQFLRSPLVYTLAISVYCTSWTFYGAVGSAARSGLEFFAIYLGPTLVFVGWWFGLRKLVRIGRNQRITSVADLISSRFGKSNRLAVLVTLIAVIGTTPYIALQLKAITTSLFVISSDSIVTGVGDRTDDNRLALGVAVGMALFTILFGTRNVDAKEQHHGVVAAIAFEAIVKLVALLSVGIFVVFGLGGGFAEIFSRAEAAGVNVYDNGGFGTRWVTIMVLSAAAIICLPRQFQITVVENSDENHLRTASWAFPLYLLGMSVFTLPIAIVGLNLLPAGTDPDMFVLTLPLAHGQEMLALFAFIGGFSSATSMIIIASIALSIMVSNHIVMPIALRTPWIAESGDGQGVTNLLLNSRRISICAVLALGFLYFWLTNGSGALARIGLISFAGVAQFLPAIIAALYWRDATSKGAGVGLFVGFSVWFYTLFFPSFVETGGMVADWVAHGPYGISFLRPEALFGLEGIDPLVHSVFWSLLANTGLMVLVSLSTNQSALERIQGTLFVDAFRRLPGTETRFMRSSAAANDLFFVAQRVLGAERATAVFDSYVKKEPGSRARFEPTPDFIAHLEKELAGSIGAASAHVMLSQVVSGDNISLQEVMQIADETQQVIEYSQQLEQKSEELRETAEKLQDANEKLRELDQEKDEFLSQVSHEVRTPMTSIRSFSEILLDPEGVTSDERQRFLSTIHTESLRLTLLLDEILDLSALERGEKTWDNEPVEVLKVLHRAALVCEPLAKSSGIEIRMGAVLENAVVEANGDRLCQVFINLISNAVKYNDCEDPYVAVSMKRVGKRLQIEFQDNGPGIAPKDRKRVFNKFSRGHRGVSNAQTGSGLGLAISSQIVTHMNGKIDLVRGTGEGACFRVTLPLAQMAKAAE</sequence>
<feature type="transmembrane region" description="Helical" evidence="13">
    <location>
        <begin position="390"/>
        <end position="406"/>
    </location>
</feature>
<comment type="catalytic activity">
    <reaction evidence="1">
        <text>ATP + protein L-histidine = ADP + protein N-phospho-L-histidine.</text>
        <dbReference type="EC" id="2.7.13.3"/>
    </reaction>
</comment>
<evidence type="ECO:0000256" key="3">
    <source>
        <dbReference type="ARBA" id="ARBA00006434"/>
    </source>
</evidence>
<dbReference type="InterPro" id="IPR050736">
    <property type="entry name" value="Sensor_HK_Regulatory"/>
</dbReference>
<dbReference type="EMBL" id="BSNI01000001">
    <property type="protein sequence ID" value="GLQ15788.1"/>
    <property type="molecule type" value="Genomic_DNA"/>
</dbReference>
<dbReference type="RefSeq" id="WP_284360808.1">
    <property type="nucleotide sequence ID" value="NZ_BSNI01000001.1"/>
</dbReference>
<accession>A0ABQ5UMI9</accession>
<feature type="transmembrane region" description="Helical" evidence="13">
    <location>
        <begin position="444"/>
        <end position="466"/>
    </location>
</feature>
<keyword evidence="9 13" id="KW-1133">Transmembrane helix</keyword>
<feature type="transmembrane region" description="Helical" evidence="13">
    <location>
        <begin position="412"/>
        <end position="437"/>
    </location>
</feature>
<comment type="caution">
    <text evidence="15">The sequence shown here is derived from an EMBL/GenBank/DDBJ whole genome shotgun (WGS) entry which is preliminary data.</text>
</comment>
<keyword evidence="11 13" id="KW-0472">Membrane</keyword>
<evidence type="ECO:0000256" key="11">
    <source>
        <dbReference type="ARBA" id="ARBA00023136"/>
    </source>
</evidence>
<dbReference type="PRINTS" id="PR00344">
    <property type="entry name" value="BCTRLSENSOR"/>
</dbReference>
<dbReference type="InterPro" id="IPR036097">
    <property type="entry name" value="HisK_dim/P_sf"/>
</dbReference>
<keyword evidence="5" id="KW-0597">Phosphoprotein</keyword>
<proteinExistence type="inferred from homology"/>
<reference evidence="15" key="1">
    <citation type="journal article" date="2014" name="Int. J. Syst. Evol. Microbiol.">
        <title>Complete genome of a new Firmicutes species belonging to the dominant human colonic microbiota ('Ruminococcus bicirculans') reveals two chromosomes and a selective capacity to utilize plant glucans.</title>
        <authorList>
            <consortium name="NISC Comparative Sequencing Program"/>
            <person name="Wegmann U."/>
            <person name="Louis P."/>
            <person name="Goesmann A."/>
            <person name="Henrissat B."/>
            <person name="Duncan S.H."/>
            <person name="Flint H.J."/>
        </authorList>
    </citation>
    <scope>NUCLEOTIDE SEQUENCE</scope>
    <source>
        <strain evidence="15">NBRC 107169</strain>
    </source>
</reference>
<dbReference type="InterPro" id="IPR038377">
    <property type="entry name" value="Na/Glc_symporter_sf"/>
</dbReference>
<keyword evidence="12" id="KW-0175">Coiled coil</keyword>
<evidence type="ECO:0000256" key="4">
    <source>
        <dbReference type="ARBA" id="ARBA00012438"/>
    </source>
</evidence>
<dbReference type="Gene3D" id="1.10.287.130">
    <property type="match status" value="1"/>
</dbReference>
<dbReference type="SUPFAM" id="SSF47384">
    <property type="entry name" value="Homodimeric domain of signal transducing histidine kinase"/>
    <property type="match status" value="1"/>
</dbReference>
<feature type="transmembrane region" description="Helical" evidence="13">
    <location>
        <begin position="36"/>
        <end position="59"/>
    </location>
</feature>
<dbReference type="PROSITE" id="PS50283">
    <property type="entry name" value="NA_SOLUT_SYMP_3"/>
    <property type="match status" value="1"/>
</dbReference>
<feature type="domain" description="Histidine kinase" evidence="14">
    <location>
        <begin position="682"/>
        <end position="901"/>
    </location>
</feature>
<dbReference type="SMART" id="SM00388">
    <property type="entry name" value="HisKA"/>
    <property type="match status" value="1"/>
</dbReference>
<keyword evidence="16" id="KW-1185">Reference proteome</keyword>
<dbReference type="Pfam" id="PF00512">
    <property type="entry name" value="HisKA"/>
    <property type="match status" value="1"/>
</dbReference>
<evidence type="ECO:0000256" key="5">
    <source>
        <dbReference type="ARBA" id="ARBA00022553"/>
    </source>
</evidence>